<dbReference type="RefSeq" id="WP_375527468.1">
    <property type="nucleotide sequence ID" value="NZ_JBHILM010000030.1"/>
</dbReference>
<dbReference type="Proteomes" id="UP001580407">
    <property type="component" value="Unassembled WGS sequence"/>
</dbReference>
<sequence>MSEKEKQVPCIRCGQIPEEKDKFCTLCGTPVKNTCCDEPGKLDKGCKHVNPQTAAYCAKCGLPTIYKLYGIVN</sequence>
<protein>
    <recommendedName>
        <fullName evidence="3">DZANK-type domain-containing protein</fullName>
    </recommendedName>
</protein>
<keyword evidence="2" id="KW-1185">Reference proteome</keyword>
<reference evidence="1 2" key="1">
    <citation type="submission" date="2024-09" db="EMBL/GenBank/DDBJ databases">
        <authorList>
            <person name="Ruan L."/>
        </authorList>
    </citation>
    <scope>NUCLEOTIDE SEQUENCE [LARGE SCALE GENOMIC DNA]</scope>
    <source>
        <strain evidence="1 2">D33</strain>
    </source>
</reference>
<accession>A0ABV5BGW1</accession>
<comment type="caution">
    <text evidence="1">The sequence shown here is derived from an EMBL/GenBank/DDBJ whole genome shotgun (WGS) entry which is preliminary data.</text>
</comment>
<dbReference type="EMBL" id="JBHILM010000030">
    <property type="protein sequence ID" value="MFB5683741.1"/>
    <property type="molecule type" value="Genomic_DNA"/>
</dbReference>
<organism evidence="1 2">
    <name type="scientific">Paenibacillus terreus</name>
    <dbReference type="NCBI Taxonomy" id="1387834"/>
    <lineage>
        <taxon>Bacteria</taxon>
        <taxon>Bacillati</taxon>
        <taxon>Bacillota</taxon>
        <taxon>Bacilli</taxon>
        <taxon>Bacillales</taxon>
        <taxon>Paenibacillaceae</taxon>
        <taxon>Paenibacillus</taxon>
    </lineage>
</organism>
<name>A0ABV5BGW1_9BACL</name>
<gene>
    <name evidence="1" type="ORF">ACE3NQ_22780</name>
</gene>
<evidence type="ECO:0000313" key="1">
    <source>
        <dbReference type="EMBL" id="MFB5683741.1"/>
    </source>
</evidence>
<proteinExistence type="predicted"/>
<evidence type="ECO:0008006" key="3">
    <source>
        <dbReference type="Google" id="ProtNLM"/>
    </source>
</evidence>
<evidence type="ECO:0000313" key="2">
    <source>
        <dbReference type="Proteomes" id="UP001580407"/>
    </source>
</evidence>